<gene>
    <name evidence="10" type="ORF">B6S12_02420</name>
</gene>
<accession>A0A2W6MWD2</accession>
<dbReference type="Proteomes" id="UP000249746">
    <property type="component" value="Unassembled WGS sequence"/>
</dbReference>
<dbReference type="PANTHER" id="PTHR47529">
    <property type="entry name" value="PEPTIDYL-PROLYL CIS-TRANS ISOMERASE D"/>
    <property type="match status" value="1"/>
</dbReference>
<evidence type="ECO:0000256" key="1">
    <source>
        <dbReference type="ARBA" id="ARBA00004401"/>
    </source>
</evidence>
<keyword evidence="6" id="KW-0143">Chaperone</keyword>
<sequence length="491" mass="56676">MIGWMQKHRKYLVITIWVSTIALVGASVVGWGVYSFSSASNSVAKVGDTKISIQKMQREYSRLYNLYNQITGGGLDEEQAQKLGIQEQAINTLIYKTLMLNYARDLGLLVQKEEIIQELSKMQEFYVDGKFSKEIYLKTLEENNLKAKDFEEGIYESLLLQKLGVLLDIPLTPLEIDMLKSAYFTEDRLSIKILDKKDIVFNPKEEEIKKYWEENQDIYQTQRGYELEVITLLPQDVKYTQEVLEKYYNDFKNQFLDAQGQIMPYEQAKNEVQKAYQDSQAQKEALKQYIALRKAKEQMGKLVSVYEKEEDYQKYGNDFINLLSQAKEGDTLKPILTPQGYVSAKIKKVIPSVPKAYEDAKIDASADYIRGQKTQMLEKLAKEQMANFANIGSKDIGFIGRDYSKEIAGLTLDETQEFISKLFMGSNKQDYILLENKAILYAIKEQRSKNSDIISKNLDFLIQSGTQIKQRLVEGELLNELSKIYKITKYQ</sequence>
<dbReference type="GO" id="GO:0003755">
    <property type="term" value="F:peptidyl-prolyl cis-trans isomerase activity"/>
    <property type="evidence" value="ECO:0007669"/>
    <property type="project" value="InterPro"/>
</dbReference>
<keyword evidence="3 8" id="KW-0812">Transmembrane</keyword>
<feature type="domain" description="PpiC" evidence="9">
    <location>
        <begin position="240"/>
        <end position="361"/>
    </location>
</feature>
<protein>
    <recommendedName>
        <fullName evidence="9">PpiC domain-containing protein</fullName>
    </recommendedName>
</protein>
<organism evidence="10 11">
    <name type="scientific">Helicobacter valdiviensis</name>
    <dbReference type="NCBI Taxonomy" id="1458358"/>
    <lineage>
        <taxon>Bacteria</taxon>
        <taxon>Pseudomonadati</taxon>
        <taxon>Campylobacterota</taxon>
        <taxon>Epsilonproteobacteria</taxon>
        <taxon>Campylobacterales</taxon>
        <taxon>Helicobacteraceae</taxon>
        <taxon>Helicobacter</taxon>
    </lineage>
</organism>
<dbReference type="InterPro" id="IPR027304">
    <property type="entry name" value="Trigger_fact/SurA_dom_sf"/>
</dbReference>
<keyword evidence="4 8" id="KW-1133">Transmembrane helix</keyword>
<dbReference type="PANTHER" id="PTHR47529:SF1">
    <property type="entry name" value="PERIPLASMIC CHAPERONE PPID"/>
    <property type="match status" value="1"/>
</dbReference>
<keyword evidence="11" id="KW-1185">Reference proteome</keyword>
<keyword evidence="2" id="KW-1003">Cell membrane</keyword>
<dbReference type="Pfam" id="PF13624">
    <property type="entry name" value="SurA_N_3"/>
    <property type="match status" value="1"/>
</dbReference>
<comment type="similarity">
    <text evidence="7">Belongs to the PpiD chaperone family.</text>
</comment>
<dbReference type="OrthoDB" id="9788030at2"/>
<evidence type="ECO:0000256" key="8">
    <source>
        <dbReference type="SAM" id="Phobius"/>
    </source>
</evidence>
<reference evidence="10 11" key="1">
    <citation type="submission" date="2017-03" db="EMBL/GenBank/DDBJ databases">
        <title>Genomic and clinical evidence uncovers the enterohepatic species Helicobacter valdiviensis as a potential human intestinal pathogen.</title>
        <authorList>
            <person name="Fresia P."/>
            <person name="Jara R."/>
            <person name="Sierra R."/>
            <person name="Ferres I."/>
            <person name="Greif G."/>
            <person name="Iraola G."/>
            <person name="Collado L."/>
        </authorList>
    </citation>
    <scope>NUCLEOTIDE SEQUENCE [LARGE SCALE GENOMIC DNA]</scope>
    <source>
        <strain evidence="10 11">WBE14</strain>
    </source>
</reference>
<comment type="subcellular location">
    <subcellularLocation>
        <location evidence="1">Cell membrane</location>
        <topology evidence="1">Single-pass type II membrane protein</topology>
    </subcellularLocation>
</comment>
<evidence type="ECO:0000256" key="4">
    <source>
        <dbReference type="ARBA" id="ARBA00022989"/>
    </source>
</evidence>
<evidence type="ECO:0000256" key="7">
    <source>
        <dbReference type="ARBA" id="ARBA00038408"/>
    </source>
</evidence>
<comment type="caution">
    <text evidence="10">The sequence shown here is derived from an EMBL/GenBank/DDBJ whole genome shotgun (WGS) entry which is preliminary data.</text>
</comment>
<keyword evidence="5 8" id="KW-0472">Membrane</keyword>
<name>A0A2W6MWD2_9HELI</name>
<dbReference type="InterPro" id="IPR052029">
    <property type="entry name" value="PpiD_chaperone"/>
</dbReference>
<evidence type="ECO:0000259" key="9">
    <source>
        <dbReference type="Pfam" id="PF13145"/>
    </source>
</evidence>
<evidence type="ECO:0000256" key="5">
    <source>
        <dbReference type="ARBA" id="ARBA00023136"/>
    </source>
</evidence>
<dbReference type="SUPFAM" id="SSF109998">
    <property type="entry name" value="Triger factor/SurA peptide-binding domain-like"/>
    <property type="match status" value="1"/>
</dbReference>
<evidence type="ECO:0000256" key="6">
    <source>
        <dbReference type="ARBA" id="ARBA00023186"/>
    </source>
</evidence>
<dbReference type="Gene3D" id="1.10.4030.10">
    <property type="entry name" value="Porin chaperone SurA, peptide-binding domain"/>
    <property type="match status" value="1"/>
</dbReference>
<proteinExistence type="inferred from homology"/>
<evidence type="ECO:0000313" key="11">
    <source>
        <dbReference type="Proteomes" id="UP000249746"/>
    </source>
</evidence>
<dbReference type="AlphaFoldDB" id="A0A2W6MWD2"/>
<feature type="transmembrane region" description="Helical" evidence="8">
    <location>
        <begin position="12"/>
        <end position="34"/>
    </location>
</feature>
<evidence type="ECO:0000256" key="3">
    <source>
        <dbReference type="ARBA" id="ARBA00022692"/>
    </source>
</evidence>
<dbReference type="EMBL" id="NBIU01000004">
    <property type="protein sequence ID" value="PZT48717.1"/>
    <property type="molecule type" value="Genomic_DNA"/>
</dbReference>
<evidence type="ECO:0000256" key="2">
    <source>
        <dbReference type="ARBA" id="ARBA00022475"/>
    </source>
</evidence>
<dbReference type="Pfam" id="PF13145">
    <property type="entry name" value="Rotamase_2"/>
    <property type="match status" value="1"/>
</dbReference>
<dbReference type="GO" id="GO:0005886">
    <property type="term" value="C:plasma membrane"/>
    <property type="evidence" value="ECO:0007669"/>
    <property type="project" value="UniProtKB-SubCell"/>
</dbReference>
<evidence type="ECO:0000313" key="10">
    <source>
        <dbReference type="EMBL" id="PZT48717.1"/>
    </source>
</evidence>
<dbReference type="RefSeq" id="WP_111229237.1">
    <property type="nucleotide sequence ID" value="NZ_NBIU01000004.1"/>
</dbReference>
<dbReference type="InterPro" id="IPR000297">
    <property type="entry name" value="PPIase_PpiC"/>
</dbReference>